<dbReference type="Proteomes" id="UP000036802">
    <property type="component" value="Unassembled WGS sequence"/>
</dbReference>
<evidence type="ECO:0000256" key="1">
    <source>
        <dbReference type="SAM" id="MobiDB-lite"/>
    </source>
</evidence>
<proteinExistence type="predicted"/>
<gene>
    <name evidence="2" type="ORF">BBM1114_10865</name>
</gene>
<reference evidence="2 3" key="1">
    <citation type="journal article" date="2015" name="Int J Genomics">
        <title>Comparative Genomics Revealed Genetic Diversity and Species/Strain-Level Differences in Carbohydrate Metabolism of Three Probiotic Bifidobacterial Species.</title>
        <authorList>
            <person name="Odamaki T."/>
            <person name="Horigome A."/>
            <person name="Sugahara H."/>
            <person name="Hashikura N."/>
            <person name="Minami J."/>
            <person name="Xiao J.Z."/>
            <person name="Abe F."/>
        </authorList>
    </citation>
    <scope>NUCLEOTIDE SEQUENCE [LARGE SCALE GENOMIC DNA]</scope>
    <source>
        <strain evidence="2 3">MCC 1114</strain>
    </source>
</reference>
<dbReference type="PATRIC" id="fig|1365964.3.peg.2199"/>
<dbReference type="RefSeq" id="WP_007058760.1">
    <property type="nucleotide sequence ID" value="NZ_AVQC01000027.1"/>
</dbReference>
<name>A0A0L7CS87_BIFBR</name>
<dbReference type="AlphaFoldDB" id="A0A0L7CS87"/>
<sequence length="135" mass="14967">MSRKKKTDGVQDALIPDEITPLMLLALTAKASRMKDAAAAFRIAASKMLDLATKDEYIEKYKNIDPITDALYDACDLSQHIFDAANAVNDLINYPVEARERVVKADIERSLLDPWRDLPTSGGDVDPDTGEIKED</sequence>
<protein>
    <submittedName>
        <fullName evidence="2">Uncharacterized protein</fullName>
    </submittedName>
</protein>
<evidence type="ECO:0000313" key="2">
    <source>
        <dbReference type="EMBL" id="KOA62609.1"/>
    </source>
</evidence>
<accession>A0A0L7CS87</accession>
<feature type="region of interest" description="Disordered" evidence="1">
    <location>
        <begin position="114"/>
        <end position="135"/>
    </location>
</feature>
<organism evidence="2 3">
    <name type="scientific">Bifidobacterium breve MCC 1114</name>
    <dbReference type="NCBI Taxonomy" id="1365964"/>
    <lineage>
        <taxon>Bacteria</taxon>
        <taxon>Bacillati</taxon>
        <taxon>Actinomycetota</taxon>
        <taxon>Actinomycetes</taxon>
        <taxon>Bifidobacteriales</taxon>
        <taxon>Bifidobacteriaceae</taxon>
        <taxon>Bifidobacterium</taxon>
    </lineage>
</organism>
<dbReference type="EMBL" id="AVQC01000027">
    <property type="protein sequence ID" value="KOA62609.1"/>
    <property type="molecule type" value="Genomic_DNA"/>
</dbReference>
<comment type="caution">
    <text evidence="2">The sequence shown here is derived from an EMBL/GenBank/DDBJ whole genome shotgun (WGS) entry which is preliminary data.</text>
</comment>
<evidence type="ECO:0000313" key="3">
    <source>
        <dbReference type="Proteomes" id="UP000036802"/>
    </source>
</evidence>